<proteinExistence type="predicted"/>
<sequence length="159" mass="17762">MNIFTNYTTIFLCLLLTSHIASAESSVTVRPQIGYGYINSDNSGGIAHVGIRALLNASEIRRYGLELSKLSMDGGKDFTSFGIVLEQRLWGWFNMSIGTVGYFDYGENSENPVGLITNLGWEPSHYKTFKPFITFRNDVIFSNDVDTVQSFSIGMSLEF</sequence>
<dbReference type="AlphaFoldDB" id="A0A3B0YSV8"/>
<protein>
    <recommendedName>
        <fullName evidence="2">Outer membrane protein beta-barrel domain-containing protein</fullName>
    </recommendedName>
</protein>
<evidence type="ECO:0008006" key="2">
    <source>
        <dbReference type="Google" id="ProtNLM"/>
    </source>
</evidence>
<accession>A0A3B0YSV8</accession>
<evidence type="ECO:0000313" key="1">
    <source>
        <dbReference type="EMBL" id="VAW83985.1"/>
    </source>
</evidence>
<gene>
    <name evidence="1" type="ORF">MNBD_GAMMA18-2431</name>
</gene>
<reference evidence="1" key="1">
    <citation type="submission" date="2018-06" db="EMBL/GenBank/DDBJ databases">
        <authorList>
            <person name="Zhirakovskaya E."/>
        </authorList>
    </citation>
    <scope>NUCLEOTIDE SEQUENCE</scope>
</reference>
<organism evidence="1">
    <name type="scientific">hydrothermal vent metagenome</name>
    <dbReference type="NCBI Taxonomy" id="652676"/>
    <lineage>
        <taxon>unclassified sequences</taxon>
        <taxon>metagenomes</taxon>
        <taxon>ecological metagenomes</taxon>
    </lineage>
</organism>
<dbReference type="EMBL" id="UOFP01000019">
    <property type="protein sequence ID" value="VAW83985.1"/>
    <property type="molecule type" value="Genomic_DNA"/>
</dbReference>
<name>A0A3B0YSV8_9ZZZZ</name>